<protein>
    <submittedName>
        <fullName evidence="2">Uncharacterized protein</fullName>
    </submittedName>
</protein>
<gene>
    <name evidence="2" type="ORF">GPA21_05800</name>
</gene>
<dbReference type="RefSeq" id="WP_168987266.1">
    <property type="nucleotide sequence ID" value="NZ_CAWPHM010000166.1"/>
</dbReference>
<dbReference type="Proteomes" id="UP000599523">
    <property type="component" value="Unassembled WGS sequence"/>
</dbReference>
<accession>A0A972JAJ4</accession>
<sequence length="81" mass="9442">MLHKINTRIRDKRELAQVANHLFFITAFLFVAHQNALHPAEMRAEVPMIAQALHFQPRLPPPGFDPEQMSNDEIDWSIRPE</sequence>
<dbReference type="EMBL" id="WTVM01000024">
    <property type="protein sequence ID" value="NMG02482.1"/>
    <property type="molecule type" value="Genomic_DNA"/>
</dbReference>
<dbReference type="AlphaFoldDB" id="A0A972JAJ4"/>
<evidence type="ECO:0000313" key="3">
    <source>
        <dbReference type="Proteomes" id="UP000599523"/>
    </source>
</evidence>
<feature type="region of interest" description="Disordered" evidence="1">
    <location>
        <begin position="60"/>
        <end position="81"/>
    </location>
</feature>
<keyword evidence="3" id="KW-1185">Reference proteome</keyword>
<organism evidence="2 3">
    <name type="scientific">Azoarcus taiwanensis</name>
    <dbReference type="NCBI Taxonomy" id="666964"/>
    <lineage>
        <taxon>Bacteria</taxon>
        <taxon>Pseudomonadati</taxon>
        <taxon>Pseudomonadota</taxon>
        <taxon>Betaproteobacteria</taxon>
        <taxon>Rhodocyclales</taxon>
        <taxon>Zoogloeaceae</taxon>
        <taxon>Azoarcus</taxon>
    </lineage>
</organism>
<reference evidence="2" key="1">
    <citation type="submission" date="2019-12" db="EMBL/GenBank/DDBJ databases">
        <title>Comparative genomics gives insights into the taxonomy of the Azoarcus-Aromatoleum group and reveals separate origins of nif in the plant-associated Azoarcus and non-plant-associated Aromatoleum sub-groups.</title>
        <authorList>
            <person name="Lafos M."/>
            <person name="Maluk M."/>
            <person name="Batista M."/>
            <person name="Junghare M."/>
            <person name="Carmona M."/>
            <person name="Faoro H."/>
            <person name="Cruz L.M."/>
            <person name="Battistoni F."/>
            <person name="De Souza E."/>
            <person name="Pedrosa F."/>
            <person name="Chen W.-M."/>
            <person name="Poole P.S."/>
            <person name="Dixon R.A."/>
            <person name="James E.K."/>
        </authorList>
    </citation>
    <scope>NUCLEOTIDE SEQUENCE</scope>
    <source>
        <strain evidence="2">NSC3</strain>
    </source>
</reference>
<evidence type="ECO:0000256" key="1">
    <source>
        <dbReference type="SAM" id="MobiDB-lite"/>
    </source>
</evidence>
<evidence type="ECO:0000313" key="2">
    <source>
        <dbReference type="EMBL" id="NMG02482.1"/>
    </source>
</evidence>
<name>A0A972JAJ4_9RHOO</name>
<comment type="caution">
    <text evidence="2">The sequence shown here is derived from an EMBL/GenBank/DDBJ whole genome shotgun (WGS) entry which is preliminary data.</text>
</comment>
<proteinExistence type="predicted"/>